<evidence type="ECO:0000313" key="3">
    <source>
        <dbReference type="Proteomes" id="UP001596175"/>
    </source>
</evidence>
<dbReference type="InterPro" id="IPR005531">
    <property type="entry name" value="Asp23"/>
</dbReference>
<evidence type="ECO:0000256" key="1">
    <source>
        <dbReference type="ARBA" id="ARBA00005721"/>
    </source>
</evidence>
<comment type="similarity">
    <text evidence="1">Belongs to the asp23 family.</text>
</comment>
<protein>
    <submittedName>
        <fullName evidence="2">Asp23/Gls24 family envelope stress response protein</fullName>
    </submittedName>
</protein>
<accession>A0ABV9ZBL9</accession>
<name>A0ABV9ZBL9_9PSEU</name>
<organism evidence="2 3">
    <name type="scientific">Actinomycetospora rhizophila</name>
    <dbReference type="NCBI Taxonomy" id="1416876"/>
    <lineage>
        <taxon>Bacteria</taxon>
        <taxon>Bacillati</taxon>
        <taxon>Actinomycetota</taxon>
        <taxon>Actinomycetes</taxon>
        <taxon>Pseudonocardiales</taxon>
        <taxon>Pseudonocardiaceae</taxon>
        <taxon>Actinomycetospora</taxon>
    </lineage>
</organism>
<dbReference type="RefSeq" id="WP_378021186.1">
    <property type="nucleotide sequence ID" value="NZ_JBHSKG010000005.1"/>
</dbReference>
<proteinExistence type="inferred from homology"/>
<evidence type="ECO:0000313" key="2">
    <source>
        <dbReference type="EMBL" id="MFC5138993.1"/>
    </source>
</evidence>
<comment type="caution">
    <text evidence="2">The sequence shown here is derived from an EMBL/GenBank/DDBJ whole genome shotgun (WGS) entry which is preliminary data.</text>
</comment>
<reference evidence="3" key="1">
    <citation type="journal article" date="2019" name="Int. J. Syst. Evol. Microbiol.">
        <title>The Global Catalogue of Microorganisms (GCM) 10K type strain sequencing project: providing services to taxonomists for standard genome sequencing and annotation.</title>
        <authorList>
            <consortium name="The Broad Institute Genomics Platform"/>
            <consortium name="The Broad Institute Genome Sequencing Center for Infectious Disease"/>
            <person name="Wu L."/>
            <person name="Ma J."/>
        </authorList>
    </citation>
    <scope>NUCLEOTIDE SEQUENCE [LARGE SCALE GENOMIC DNA]</scope>
    <source>
        <strain evidence="3">XZYJ18</strain>
    </source>
</reference>
<keyword evidence="3" id="KW-1185">Reference proteome</keyword>
<dbReference type="EMBL" id="JBHSKG010000005">
    <property type="protein sequence ID" value="MFC5138993.1"/>
    <property type="molecule type" value="Genomic_DNA"/>
</dbReference>
<dbReference type="Proteomes" id="UP001596175">
    <property type="component" value="Unassembled WGS sequence"/>
</dbReference>
<sequence length="126" mass="12537">MTPGSEDPGARGGLTIADRVLEQLVAAAAGEVDGVTVPGAGGLAGVVGARRATARVRRTEDRLVVGLALAITYPTPVAATADAARRHVGTRVAELAGLTVGRVDVDVTALPHPATDAAGRTGRVVA</sequence>
<dbReference type="Pfam" id="PF03780">
    <property type="entry name" value="Asp23"/>
    <property type="match status" value="1"/>
</dbReference>
<gene>
    <name evidence="2" type="ORF">ACFPK1_12180</name>
</gene>